<reference evidence="3" key="1">
    <citation type="journal article" date="2019" name="Int. J. Syst. Evol. Microbiol.">
        <title>The Global Catalogue of Microorganisms (GCM) 10K type strain sequencing project: providing services to taxonomists for standard genome sequencing and annotation.</title>
        <authorList>
            <consortium name="The Broad Institute Genomics Platform"/>
            <consortium name="The Broad Institute Genome Sequencing Center for Infectious Disease"/>
            <person name="Wu L."/>
            <person name="Ma J."/>
        </authorList>
    </citation>
    <scope>NUCLEOTIDE SEQUENCE [LARGE SCALE GENOMIC DNA]</scope>
    <source>
        <strain evidence="3">CGMCC 1.12371</strain>
    </source>
</reference>
<dbReference type="Pfam" id="PF00027">
    <property type="entry name" value="cNMP_binding"/>
    <property type="match status" value="1"/>
</dbReference>
<gene>
    <name evidence="2" type="ORF">ACFQPB_06100</name>
</gene>
<dbReference type="InterPro" id="IPR018490">
    <property type="entry name" value="cNMP-bd_dom_sf"/>
</dbReference>
<dbReference type="CDD" id="cd00038">
    <property type="entry name" value="CAP_ED"/>
    <property type="match status" value="1"/>
</dbReference>
<protein>
    <submittedName>
        <fullName evidence="2">Cyclic nucleotide-binding domain-containing protein</fullName>
    </submittedName>
</protein>
<dbReference type="PANTHER" id="PTHR23011">
    <property type="entry name" value="CYCLIC NUCLEOTIDE-BINDING DOMAIN CONTAINING PROTEIN"/>
    <property type="match status" value="1"/>
</dbReference>
<comment type="caution">
    <text evidence="2">The sequence shown here is derived from an EMBL/GenBank/DDBJ whole genome shotgun (WGS) entry which is preliminary data.</text>
</comment>
<dbReference type="InterPro" id="IPR000595">
    <property type="entry name" value="cNMP-bd_dom"/>
</dbReference>
<dbReference type="Gene3D" id="2.60.120.10">
    <property type="entry name" value="Jelly Rolls"/>
    <property type="match status" value="1"/>
</dbReference>
<keyword evidence="3" id="KW-1185">Reference proteome</keyword>
<dbReference type="SMART" id="SM00100">
    <property type="entry name" value="cNMP"/>
    <property type="match status" value="1"/>
</dbReference>
<dbReference type="PANTHER" id="PTHR23011:SF28">
    <property type="entry name" value="CYCLIC NUCLEOTIDE-BINDING DOMAIN CONTAINING PROTEIN"/>
    <property type="match status" value="1"/>
</dbReference>
<proteinExistence type="predicted"/>
<dbReference type="Proteomes" id="UP001596501">
    <property type="component" value="Unassembled WGS sequence"/>
</dbReference>
<dbReference type="InterPro" id="IPR014710">
    <property type="entry name" value="RmlC-like_jellyroll"/>
</dbReference>
<sequence>MNSTHFELLGGAQDHAAEIHEIFGNTPVLDRLDLAETTALCRYMAVYSAGRHTRLMQQGELTNHLLIVLTGAAEAVQTNHDGSVCSRLSLAPGDSWGELALLNGEPVSATCVTTEPVDFLLITRSAYKDLLLTFPRLANKLLLRFLHTASKRLEWAQTRLQAGAPAH</sequence>
<evidence type="ECO:0000259" key="1">
    <source>
        <dbReference type="PROSITE" id="PS50042"/>
    </source>
</evidence>
<accession>A0ABW2QGM4</accession>
<dbReference type="PROSITE" id="PS50042">
    <property type="entry name" value="CNMP_BINDING_3"/>
    <property type="match status" value="1"/>
</dbReference>
<organism evidence="2 3">
    <name type="scientific">Hydrogenophaga atypica</name>
    <dbReference type="NCBI Taxonomy" id="249409"/>
    <lineage>
        <taxon>Bacteria</taxon>
        <taxon>Pseudomonadati</taxon>
        <taxon>Pseudomonadota</taxon>
        <taxon>Betaproteobacteria</taxon>
        <taxon>Burkholderiales</taxon>
        <taxon>Comamonadaceae</taxon>
        <taxon>Hydrogenophaga</taxon>
    </lineage>
</organism>
<feature type="domain" description="Cyclic nucleotide-binding" evidence="1">
    <location>
        <begin position="22"/>
        <end position="148"/>
    </location>
</feature>
<name>A0ABW2QGM4_9BURK</name>
<dbReference type="SUPFAM" id="SSF51206">
    <property type="entry name" value="cAMP-binding domain-like"/>
    <property type="match status" value="1"/>
</dbReference>
<evidence type="ECO:0000313" key="3">
    <source>
        <dbReference type="Proteomes" id="UP001596501"/>
    </source>
</evidence>
<dbReference type="EMBL" id="JBHTCA010000003">
    <property type="protein sequence ID" value="MFC7408426.1"/>
    <property type="molecule type" value="Genomic_DNA"/>
</dbReference>
<evidence type="ECO:0000313" key="2">
    <source>
        <dbReference type="EMBL" id="MFC7408426.1"/>
    </source>
</evidence>
<dbReference type="RefSeq" id="WP_382220663.1">
    <property type="nucleotide sequence ID" value="NZ_JBHTCA010000003.1"/>
</dbReference>